<gene>
    <name evidence="1" type="ORF">IPP15_02425</name>
</gene>
<organism evidence="1 2">
    <name type="scientific">Candidatus Opimibacter skivensis</name>
    <dbReference type="NCBI Taxonomy" id="2982028"/>
    <lineage>
        <taxon>Bacteria</taxon>
        <taxon>Pseudomonadati</taxon>
        <taxon>Bacteroidota</taxon>
        <taxon>Saprospiria</taxon>
        <taxon>Saprospirales</taxon>
        <taxon>Saprospiraceae</taxon>
        <taxon>Candidatus Opimibacter</taxon>
    </lineage>
</organism>
<evidence type="ECO:0008006" key="3">
    <source>
        <dbReference type="Google" id="ProtNLM"/>
    </source>
</evidence>
<dbReference type="AlphaFoldDB" id="A0A9D7ST44"/>
<dbReference type="Proteomes" id="UP000808337">
    <property type="component" value="Unassembled WGS sequence"/>
</dbReference>
<evidence type="ECO:0000313" key="2">
    <source>
        <dbReference type="Proteomes" id="UP000808337"/>
    </source>
</evidence>
<sequence length="179" mass="20775">MTLIYETFLDLIKWETRPLSENEKEILKSVFGKTIQYHLISVDPRSIPAIKRKTVAYVSFHTINFDTAISDPTLVHESVHIWQYQKHGAVYISESFWAQRWGGGYNYGGLEPLKMYSEGLVLNAFNFEQQADIIEDYFRWKNNLPMQWVLNVPGVGDVLTKYARQIRGEQQRAGGREKG</sequence>
<comment type="caution">
    <text evidence="1">The sequence shown here is derived from an EMBL/GenBank/DDBJ whole genome shotgun (WGS) entry which is preliminary data.</text>
</comment>
<dbReference type="EMBL" id="JADKGY010000001">
    <property type="protein sequence ID" value="MBK9981275.1"/>
    <property type="molecule type" value="Genomic_DNA"/>
</dbReference>
<name>A0A9D7ST44_9BACT</name>
<reference evidence="1 2" key="1">
    <citation type="submission" date="2020-10" db="EMBL/GenBank/DDBJ databases">
        <title>Connecting structure to function with the recovery of over 1000 high-quality activated sludge metagenome-assembled genomes encoding full-length rRNA genes using long-read sequencing.</title>
        <authorList>
            <person name="Singleton C.M."/>
            <person name="Petriglieri F."/>
            <person name="Kristensen J.M."/>
            <person name="Kirkegaard R.H."/>
            <person name="Michaelsen T.Y."/>
            <person name="Andersen M.H."/>
            <person name="Karst S.M."/>
            <person name="Dueholm M.S."/>
            <person name="Nielsen P.H."/>
            <person name="Albertsen M."/>
        </authorList>
    </citation>
    <scope>NUCLEOTIDE SEQUENCE [LARGE SCALE GENOMIC DNA]</scope>
    <source>
        <strain evidence="1">Ribe_18-Q3-R11-54_MAXAC.273</strain>
    </source>
</reference>
<proteinExistence type="predicted"/>
<evidence type="ECO:0000313" key="1">
    <source>
        <dbReference type="EMBL" id="MBK9981275.1"/>
    </source>
</evidence>
<protein>
    <recommendedName>
        <fullName evidence="3">DUF4157 domain-containing protein</fullName>
    </recommendedName>
</protein>
<accession>A0A9D7ST44</accession>